<evidence type="ECO:0000313" key="2">
    <source>
        <dbReference type="EMBL" id="KAJ8894230.1"/>
    </source>
</evidence>
<evidence type="ECO:0000256" key="1">
    <source>
        <dbReference type="SAM" id="MobiDB-lite"/>
    </source>
</evidence>
<accession>A0ABQ9IC43</accession>
<dbReference type="Proteomes" id="UP001159363">
    <property type="component" value="Chromosome 2"/>
</dbReference>
<evidence type="ECO:0000313" key="3">
    <source>
        <dbReference type="Proteomes" id="UP001159363"/>
    </source>
</evidence>
<proteinExistence type="predicted"/>
<gene>
    <name evidence="2" type="ORF">PR048_006842</name>
</gene>
<reference evidence="2 3" key="1">
    <citation type="submission" date="2023-02" db="EMBL/GenBank/DDBJ databases">
        <title>LHISI_Scaffold_Assembly.</title>
        <authorList>
            <person name="Stuart O.P."/>
            <person name="Cleave R."/>
            <person name="Magrath M.J.L."/>
            <person name="Mikheyev A.S."/>
        </authorList>
    </citation>
    <scope>NUCLEOTIDE SEQUENCE [LARGE SCALE GENOMIC DNA]</scope>
    <source>
        <strain evidence="2">Daus_M_001</strain>
        <tissue evidence="2">Leg muscle</tissue>
    </source>
</reference>
<sequence length="891" mass="97560">MGFRHLLENGVQLSPSTVSADNQCAVDIGIFVHKPVESSLHVNELANFSGRFTTENLIEVCDRRRDCTPVQCFARRGDESVGAHASVAPSTPTLCGKGDDVCDDLPLRVLEPHSGRKKTSEGERGGCATYRTGSHHTTAHTHTIHTLECLLPLSPGHTADNCSNVCQLSSAAPSVYCRRTSLIAPSPASHFPSLFSTSPLSPATPRGRKARKYEHRPDRGTHNYRYALTAPPSSPELILSSGLASCLCRSARATQCNNYDLTRSDPVYTIVYITHVWAVHDKVSTFEINIRKKALLLSAYVSTDGLSDISPVKLVTIDGNESLDTFIGPFAETSHIKSHIELPRHAPVSLAMSCPCADTSRSVEHLSTREPRKREVASAAVGRYEAKERSEATEGRKCAAKRQAHSLDDSLCLIVVGEVGAGKVVQQGGGGGVTCRLRRSPAVILCSVTTTNSRLHQHLPRSQLRTRIQFDLGSNVNVLHQRNFMILDLRFVDHGSKNRQFRRFGMDFIPISSPALNSNGATVVCVDLRSDLESSFEPRWCNWAQLLPEAVSDCWEETRGCYSLIGNVMLPGNASCGNGSRRVEDDSMMVRPEKVHLWALIGELHALSISVARYAACLARAAGIRDTGSRRLSYARQTMYRLYEGRNLLACCLPESCGVQSGECLLATLHLESLSPKSRDLVRSNHCNVFNISRYGHTYSLSRQANGICWSLIFHASLPRWWVSEEIGAAVNSEVLRVNGGVKQEIVEKTRRPAASSGTIPTCQSPGVARSGIEPGLPCWEASRLTAQPKRPLPRIGKFREFNDLQARLLNPVRTGDSAVCSLAAAPHLAVMGFVRCFLASLLLAQRHAGWVNSEPLTDLQGNKDRIPGHQVLGETGYTLGPQPINRELRL</sequence>
<feature type="region of interest" description="Disordered" evidence="1">
    <location>
        <begin position="195"/>
        <end position="214"/>
    </location>
</feature>
<keyword evidence="3" id="KW-1185">Reference proteome</keyword>
<organism evidence="2 3">
    <name type="scientific">Dryococelus australis</name>
    <dbReference type="NCBI Taxonomy" id="614101"/>
    <lineage>
        <taxon>Eukaryota</taxon>
        <taxon>Metazoa</taxon>
        <taxon>Ecdysozoa</taxon>
        <taxon>Arthropoda</taxon>
        <taxon>Hexapoda</taxon>
        <taxon>Insecta</taxon>
        <taxon>Pterygota</taxon>
        <taxon>Neoptera</taxon>
        <taxon>Polyneoptera</taxon>
        <taxon>Phasmatodea</taxon>
        <taxon>Verophasmatodea</taxon>
        <taxon>Anareolatae</taxon>
        <taxon>Phasmatidae</taxon>
        <taxon>Eurycanthinae</taxon>
        <taxon>Dryococelus</taxon>
    </lineage>
</organism>
<comment type="caution">
    <text evidence="2">The sequence shown here is derived from an EMBL/GenBank/DDBJ whole genome shotgun (WGS) entry which is preliminary data.</text>
</comment>
<feature type="compositionally biased region" description="Low complexity" evidence="1">
    <location>
        <begin position="195"/>
        <end position="205"/>
    </location>
</feature>
<dbReference type="EMBL" id="JARBHB010000002">
    <property type="protein sequence ID" value="KAJ8894230.1"/>
    <property type="molecule type" value="Genomic_DNA"/>
</dbReference>
<protein>
    <submittedName>
        <fullName evidence="2">Uncharacterized protein</fullName>
    </submittedName>
</protein>
<name>A0ABQ9IC43_9NEOP</name>